<feature type="region of interest" description="Disordered" evidence="1">
    <location>
        <begin position="249"/>
        <end position="299"/>
    </location>
</feature>
<dbReference type="InterPro" id="IPR011598">
    <property type="entry name" value="bHLH_dom"/>
</dbReference>
<sequence length="299" mass="32399">MSFSPAQNRSVLHHKQDQDPLQPSGSAEGTMLEVDPSIHSLLAFLQHASDPGPLGIEAPAAGIYWPESSHHQRLPHTSSQIDDPRDDGPQYYSSWDPHGIPTPQSADEPAESESAGSLAFADREFSDDPIPSPPPPQILPFLPERRIITNYNQKPQWALGPRTASVPTAAVAVAAEAASKRKAHRVSEKARRDRLTGAIRDLEALLTVGYSPGQDEVLDAAGQLNALSSKADVVELAIRYIKLLREERGAAGAGGAKARRRGKERRLFDEPEPLQLDTQEEASADAEPPLSPSMREETG</sequence>
<feature type="region of interest" description="Disordered" evidence="1">
    <location>
        <begin position="67"/>
        <end position="117"/>
    </location>
</feature>
<reference evidence="3" key="2">
    <citation type="submission" date="2010-05" db="EMBL/GenBank/DDBJ databases">
        <title>The Genome Sequence of Magnaporthe poae strain ATCC 64411.</title>
        <authorList>
            <consortium name="The Broad Institute Genome Sequencing Platform"/>
            <consortium name="Broad Institute Genome Sequencing Center for Infectious Disease"/>
            <person name="Ma L.-J."/>
            <person name="Dead R."/>
            <person name="Young S."/>
            <person name="Zeng Q."/>
            <person name="Koehrsen M."/>
            <person name="Alvarado L."/>
            <person name="Berlin A."/>
            <person name="Chapman S.B."/>
            <person name="Chen Z."/>
            <person name="Freedman E."/>
            <person name="Gellesch M."/>
            <person name="Goldberg J."/>
            <person name="Griggs A."/>
            <person name="Gujja S."/>
            <person name="Heilman E.R."/>
            <person name="Heiman D."/>
            <person name="Hepburn T."/>
            <person name="Howarth C."/>
            <person name="Jen D."/>
            <person name="Larson L."/>
            <person name="Mehta T."/>
            <person name="Neiman D."/>
            <person name="Pearson M."/>
            <person name="Roberts A."/>
            <person name="Saif S."/>
            <person name="Shea T."/>
            <person name="Shenoy N."/>
            <person name="Sisk P."/>
            <person name="Stolte C."/>
            <person name="Sykes S."/>
            <person name="Walk T."/>
            <person name="White J."/>
            <person name="Yandava C."/>
            <person name="Haas B."/>
            <person name="Nusbaum C."/>
            <person name="Birren B."/>
        </authorList>
    </citation>
    <scope>NUCLEOTIDE SEQUENCE</scope>
    <source>
        <strain evidence="3">ATCC 64411</strain>
    </source>
</reference>
<dbReference type="GO" id="GO:0046983">
    <property type="term" value="F:protein dimerization activity"/>
    <property type="evidence" value="ECO:0007669"/>
    <property type="project" value="InterPro"/>
</dbReference>
<reference evidence="4" key="5">
    <citation type="submission" date="2015-06" db="UniProtKB">
        <authorList>
            <consortium name="EnsemblFungi"/>
        </authorList>
    </citation>
    <scope>IDENTIFICATION</scope>
    <source>
        <strain evidence="4">ATCC 64411</strain>
    </source>
</reference>
<proteinExistence type="predicted"/>
<evidence type="ECO:0000313" key="3">
    <source>
        <dbReference type="EMBL" id="KLU82559.1"/>
    </source>
</evidence>
<dbReference type="PROSITE" id="PS50888">
    <property type="entry name" value="BHLH"/>
    <property type="match status" value="1"/>
</dbReference>
<evidence type="ECO:0000313" key="4">
    <source>
        <dbReference type="EnsemblFungi" id="MAPG_01631T0"/>
    </source>
</evidence>
<protein>
    <recommendedName>
        <fullName evidence="2">BHLH domain-containing protein</fullName>
    </recommendedName>
</protein>
<gene>
    <name evidence="3" type="ORF">MAPG_01631</name>
</gene>
<feature type="region of interest" description="Disordered" evidence="1">
    <location>
        <begin position="1"/>
        <end position="33"/>
    </location>
</feature>
<reference evidence="3" key="3">
    <citation type="submission" date="2011-03" db="EMBL/GenBank/DDBJ databases">
        <title>Annotation of Magnaporthe poae ATCC 64411.</title>
        <authorList>
            <person name="Ma L.-J."/>
            <person name="Dead R."/>
            <person name="Young S.K."/>
            <person name="Zeng Q."/>
            <person name="Gargeya S."/>
            <person name="Fitzgerald M."/>
            <person name="Haas B."/>
            <person name="Abouelleil A."/>
            <person name="Alvarado L."/>
            <person name="Arachchi H.M."/>
            <person name="Berlin A."/>
            <person name="Brown A."/>
            <person name="Chapman S.B."/>
            <person name="Chen Z."/>
            <person name="Dunbar C."/>
            <person name="Freedman E."/>
            <person name="Gearin G."/>
            <person name="Gellesch M."/>
            <person name="Goldberg J."/>
            <person name="Griggs A."/>
            <person name="Gujja S."/>
            <person name="Heiman D."/>
            <person name="Howarth C."/>
            <person name="Larson L."/>
            <person name="Lui A."/>
            <person name="MacDonald P.J.P."/>
            <person name="Mehta T."/>
            <person name="Montmayeur A."/>
            <person name="Murphy C."/>
            <person name="Neiman D."/>
            <person name="Pearson M."/>
            <person name="Priest M."/>
            <person name="Roberts A."/>
            <person name="Saif S."/>
            <person name="Shea T."/>
            <person name="Shenoy N."/>
            <person name="Sisk P."/>
            <person name="Stolte C."/>
            <person name="Sykes S."/>
            <person name="Yandava C."/>
            <person name="Wortman J."/>
            <person name="Nusbaum C."/>
            <person name="Birren B."/>
        </authorList>
    </citation>
    <scope>NUCLEOTIDE SEQUENCE</scope>
    <source>
        <strain evidence="3">ATCC 64411</strain>
    </source>
</reference>
<name>A0A0C4DP77_MAGP6</name>
<dbReference type="Gene3D" id="4.10.280.10">
    <property type="entry name" value="Helix-loop-helix DNA-binding domain"/>
    <property type="match status" value="1"/>
</dbReference>
<evidence type="ECO:0000259" key="2">
    <source>
        <dbReference type="PROSITE" id="PS50888"/>
    </source>
</evidence>
<reference evidence="5" key="1">
    <citation type="submission" date="2010-05" db="EMBL/GenBank/DDBJ databases">
        <title>The genome sequence of Magnaporthe poae strain ATCC 64411.</title>
        <authorList>
            <person name="Ma L.-J."/>
            <person name="Dead R."/>
            <person name="Young S."/>
            <person name="Zeng Q."/>
            <person name="Koehrsen M."/>
            <person name="Alvarado L."/>
            <person name="Berlin A."/>
            <person name="Chapman S.B."/>
            <person name="Chen Z."/>
            <person name="Freedman E."/>
            <person name="Gellesch M."/>
            <person name="Goldberg J."/>
            <person name="Griggs A."/>
            <person name="Gujja S."/>
            <person name="Heilman E.R."/>
            <person name="Heiman D."/>
            <person name="Hepburn T."/>
            <person name="Howarth C."/>
            <person name="Jen D."/>
            <person name="Larson L."/>
            <person name="Mehta T."/>
            <person name="Neiman D."/>
            <person name="Pearson M."/>
            <person name="Roberts A."/>
            <person name="Saif S."/>
            <person name="Shea T."/>
            <person name="Shenoy N."/>
            <person name="Sisk P."/>
            <person name="Stolte C."/>
            <person name="Sykes S."/>
            <person name="Walk T."/>
            <person name="White J."/>
            <person name="Yandava C."/>
            <person name="Haas B."/>
            <person name="Nusbaum C."/>
            <person name="Birren B."/>
        </authorList>
    </citation>
    <scope>NUCLEOTIDE SEQUENCE [LARGE SCALE GENOMIC DNA]</scope>
    <source>
        <strain evidence="5">ATCC 64411 / 73-15</strain>
    </source>
</reference>
<dbReference type="EMBL" id="GL876966">
    <property type="protein sequence ID" value="KLU82559.1"/>
    <property type="molecule type" value="Genomic_DNA"/>
</dbReference>
<reference evidence="4" key="4">
    <citation type="journal article" date="2015" name="G3 (Bethesda)">
        <title>Genome sequences of three phytopathogenic species of the Magnaporthaceae family of fungi.</title>
        <authorList>
            <person name="Okagaki L.H."/>
            <person name="Nunes C.C."/>
            <person name="Sailsbery J."/>
            <person name="Clay B."/>
            <person name="Brown D."/>
            <person name="John T."/>
            <person name="Oh Y."/>
            <person name="Young N."/>
            <person name="Fitzgerald M."/>
            <person name="Haas B.J."/>
            <person name="Zeng Q."/>
            <person name="Young S."/>
            <person name="Adiconis X."/>
            <person name="Fan L."/>
            <person name="Levin J.Z."/>
            <person name="Mitchell T.K."/>
            <person name="Okubara P.A."/>
            <person name="Farman M.L."/>
            <person name="Kohn L.M."/>
            <person name="Birren B."/>
            <person name="Ma L.-J."/>
            <person name="Dean R.A."/>
        </authorList>
    </citation>
    <scope>NUCLEOTIDE SEQUENCE</scope>
    <source>
        <strain evidence="4">ATCC 64411 / 73-15</strain>
    </source>
</reference>
<dbReference type="AlphaFoldDB" id="A0A0C4DP77"/>
<dbReference type="SMART" id="SM00353">
    <property type="entry name" value="HLH"/>
    <property type="match status" value="1"/>
</dbReference>
<keyword evidence="5" id="KW-1185">Reference proteome</keyword>
<dbReference type="Pfam" id="PF00010">
    <property type="entry name" value="HLH"/>
    <property type="match status" value="1"/>
</dbReference>
<feature type="compositionally biased region" description="Polar residues" evidence="1">
    <location>
        <begin position="1"/>
        <end position="10"/>
    </location>
</feature>
<dbReference type="Proteomes" id="UP000011715">
    <property type="component" value="Unassembled WGS sequence"/>
</dbReference>
<dbReference type="eggNOG" id="ENOG502RMY3">
    <property type="taxonomic scope" value="Eukaryota"/>
</dbReference>
<dbReference type="OrthoDB" id="5344169at2759"/>
<dbReference type="EnsemblFungi" id="MAPG_01631T0">
    <property type="protein sequence ID" value="MAPG_01631T0"/>
    <property type="gene ID" value="MAPG_01631"/>
</dbReference>
<dbReference type="VEuPathDB" id="FungiDB:MAPG_01631"/>
<dbReference type="EMBL" id="ADBL01000397">
    <property type="status" value="NOT_ANNOTATED_CDS"/>
    <property type="molecule type" value="Genomic_DNA"/>
</dbReference>
<evidence type="ECO:0000256" key="1">
    <source>
        <dbReference type="SAM" id="MobiDB-lite"/>
    </source>
</evidence>
<dbReference type="SUPFAM" id="SSF47459">
    <property type="entry name" value="HLH, helix-loop-helix DNA-binding domain"/>
    <property type="match status" value="1"/>
</dbReference>
<evidence type="ECO:0000313" key="5">
    <source>
        <dbReference type="Proteomes" id="UP000011715"/>
    </source>
</evidence>
<feature type="domain" description="BHLH" evidence="2">
    <location>
        <begin position="179"/>
        <end position="244"/>
    </location>
</feature>
<organism evidence="4 5">
    <name type="scientific">Magnaporthiopsis poae (strain ATCC 64411 / 73-15)</name>
    <name type="common">Kentucky bluegrass fungus</name>
    <name type="synonym">Magnaporthe poae</name>
    <dbReference type="NCBI Taxonomy" id="644358"/>
    <lineage>
        <taxon>Eukaryota</taxon>
        <taxon>Fungi</taxon>
        <taxon>Dikarya</taxon>
        <taxon>Ascomycota</taxon>
        <taxon>Pezizomycotina</taxon>
        <taxon>Sordariomycetes</taxon>
        <taxon>Sordariomycetidae</taxon>
        <taxon>Magnaporthales</taxon>
        <taxon>Magnaporthaceae</taxon>
        <taxon>Magnaporthiopsis</taxon>
    </lineage>
</organism>
<accession>A0A0C4DP77</accession>
<dbReference type="InterPro" id="IPR036638">
    <property type="entry name" value="HLH_DNA-bd_sf"/>
</dbReference>